<dbReference type="Proteomes" id="UP000191987">
    <property type="component" value="Unassembled WGS sequence"/>
</dbReference>
<keyword evidence="7" id="KW-0670">Pyruvate</keyword>
<dbReference type="SUPFAM" id="SSF52283">
    <property type="entry name" value="Formate/glycerate dehydrogenase catalytic domain-like"/>
    <property type="match status" value="1"/>
</dbReference>
<evidence type="ECO:0000313" key="7">
    <source>
        <dbReference type="EMBL" id="CUX39974.1"/>
    </source>
</evidence>
<evidence type="ECO:0000256" key="1">
    <source>
        <dbReference type="ARBA" id="ARBA00022857"/>
    </source>
</evidence>
<dbReference type="InterPro" id="IPR006140">
    <property type="entry name" value="D-isomer_DH_NAD-bd"/>
</dbReference>
<proteinExistence type="inferred from homology"/>
<comment type="similarity">
    <text evidence="4">Belongs to the D-isomer specific 2-hydroxyacid dehydrogenase family.</text>
</comment>
<dbReference type="EC" id="1.1.1.81" evidence="7"/>
<sequence length="311" mass="32992">MTTEIVQLCPLIPALEQELAERFTVHRLFEATDKAAFLADKGASIRGVVTGGHIGLPADIGAGLPNLEIVAINGVGFDKVDLTDAKRRGFRVSNTPDVLTADVADLALGLLLAQARKLPQADQHVRTGQWLKGDMGLSTRVAGRCYGIFGLGRIGQAIAKRLEGFDARISYTARNRRDVAYDYYDSIEALAANCDVLIIAAAATAETRHIVNADVLKALGPQGVLVNVARGSLVDEKALVEALANGTIGGAALDVFEDEPRVPEALFAFDNVTLAPHVGSGTHQTRRAMADLVLANLDAHFAGKELPTPVV</sequence>
<dbReference type="GO" id="GO:0016618">
    <property type="term" value="F:hydroxypyruvate reductase [NAD(P)H] activity"/>
    <property type="evidence" value="ECO:0007669"/>
    <property type="project" value="UniProtKB-EC"/>
</dbReference>
<dbReference type="InterPro" id="IPR036291">
    <property type="entry name" value="NAD(P)-bd_dom_sf"/>
</dbReference>
<evidence type="ECO:0000256" key="3">
    <source>
        <dbReference type="ARBA" id="ARBA00023027"/>
    </source>
</evidence>
<dbReference type="GO" id="GO:0005829">
    <property type="term" value="C:cytosol"/>
    <property type="evidence" value="ECO:0007669"/>
    <property type="project" value="TreeGrafter"/>
</dbReference>
<protein>
    <submittedName>
        <fullName evidence="7">Glyoxylate/hydroxypyruvate reductase A HPR2</fullName>
        <ecNumber evidence="7">1.1.1.79</ecNumber>
        <ecNumber evidence="7">1.1.1.81</ecNumber>
    </submittedName>
</protein>
<dbReference type="PANTHER" id="PTHR10996">
    <property type="entry name" value="2-HYDROXYACID DEHYDROGENASE-RELATED"/>
    <property type="match status" value="1"/>
</dbReference>
<dbReference type="RefSeq" id="WP_080818933.1">
    <property type="nucleotide sequence ID" value="NZ_LT009749.1"/>
</dbReference>
<dbReference type="EC" id="1.1.1.79" evidence="7"/>
<keyword evidence="1" id="KW-0521">NADP</keyword>
<evidence type="ECO:0000259" key="6">
    <source>
        <dbReference type="Pfam" id="PF02826"/>
    </source>
</evidence>
<dbReference type="PANTHER" id="PTHR10996:SF178">
    <property type="entry name" value="2-HYDROXYACID DEHYDROGENASE YGL185C-RELATED"/>
    <property type="match status" value="1"/>
</dbReference>
<feature type="domain" description="D-isomer specific 2-hydroxyacid dehydrogenase catalytic" evidence="5">
    <location>
        <begin position="23"/>
        <end position="310"/>
    </location>
</feature>
<accession>A0A1S7QQ25</accession>
<dbReference type="GO" id="GO:0051287">
    <property type="term" value="F:NAD binding"/>
    <property type="evidence" value="ECO:0007669"/>
    <property type="project" value="InterPro"/>
</dbReference>
<dbReference type="Pfam" id="PF02826">
    <property type="entry name" value="2-Hacid_dh_C"/>
    <property type="match status" value="1"/>
</dbReference>
<dbReference type="SUPFAM" id="SSF51735">
    <property type="entry name" value="NAD(P)-binding Rossmann-fold domains"/>
    <property type="match status" value="1"/>
</dbReference>
<dbReference type="InterPro" id="IPR006139">
    <property type="entry name" value="D-isomer_2_OHA_DH_cat_dom"/>
</dbReference>
<evidence type="ECO:0000256" key="4">
    <source>
        <dbReference type="RuleBase" id="RU003719"/>
    </source>
</evidence>
<keyword evidence="2 4" id="KW-0560">Oxidoreductase</keyword>
<evidence type="ECO:0000256" key="2">
    <source>
        <dbReference type="ARBA" id="ARBA00023002"/>
    </source>
</evidence>
<dbReference type="FunFam" id="3.40.50.720:FF:000213">
    <property type="entry name" value="Putative 2-hydroxyacid dehydrogenase"/>
    <property type="match status" value="1"/>
</dbReference>
<dbReference type="InterPro" id="IPR050223">
    <property type="entry name" value="D-isomer_2-hydroxyacid_DH"/>
</dbReference>
<organism evidence="7 8">
    <name type="scientific">Agrobacterium deltaense Zutra 3/1</name>
    <dbReference type="NCBI Taxonomy" id="1183427"/>
    <lineage>
        <taxon>Bacteria</taxon>
        <taxon>Pseudomonadati</taxon>
        <taxon>Pseudomonadota</taxon>
        <taxon>Alphaproteobacteria</taxon>
        <taxon>Hyphomicrobiales</taxon>
        <taxon>Rhizobiaceae</taxon>
        <taxon>Rhizobium/Agrobacterium group</taxon>
        <taxon>Agrobacterium</taxon>
    </lineage>
</organism>
<name>A0A1S7QQ25_9HYPH</name>
<dbReference type="EMBL" id="FBWG01000027">
    <property type="protein sequence ID" value="CUX39974.1"/>
    <property type="molecule type" value="Genomic_DNA"/>
</dbReference>
<dbReference type="Pfam" id="PF00389">
    <property type="entry name" value="2-Hacid_dh"/>
    <property type="match status" value="1"/>
</dbReference>
<dbReference type="AlphaFoldDB" id="A0A1S7QQ25"/>
<gene>
    <name evidence="7" type="primary">HPR</name>
    <name evidence="7" type="ORF">AGR7C_Lc10094</name>
</gene>
<evidence type="ECO:0000259" key="5">
    <source>
        <dbReference type="Pfam" id="PF00389"/>
    </source>
</evidence>
<dbReference type="CDD" id="cd12156">
    <property type="entry name" value="HPPR"/>
    <property type="match status" value="1"/>
</dbReference>
<dbReference type="Gene3D" id="3.40.50.720">
    <property type="entry name" value="NAD(P)-binding Rossmann-like Domain"/>
    <property type="match status" value="2"/>
</dbReference>
<keyword evidence="3" id="KW-0520">NAD</keyword>
<reference evidence="7 8" key="1">
    <citation type="submission" date="2016-01" db="EMBL/GenBank/DDBJ databases">
        <authorList>
            <person name="Oliw E.H."/>
        </authorList>
    </citation>
    <scope>NUCLEOTIDE SEQUENCE [LARGE SCALE GENOMIC DNA]</scope>
    <source>
        <strain evidence="7 8">Zutra 3-1</strain>
    </source>
</reference>
<evidence type="ECO:0000313" key="8">
    <source>
        <dbReference type="Proteomes" id="UP000191987"/>
    </source>
</evidence>
<dbReference type="GO" id="GO:0030267">
    <property type="term" value="F:glyoxylate reductase (NADPH) activity"/>
    <property type="evidence" value="ECO:0007669"/>
    <property type="project" value="UniProtKB-EC"/>
</dbReference>
<feature type="domain" description="D-isomer specific 2-hydroxyacid dehydrogenase NAD-binding" evidence="6">
    <location>
        <begin position="108"/>
        <end position="279"/>
    </location>
</feature>